<organism evidence="1 2">
    <name type="scientific">Symmachiella macrocystis</name>
    <dbReference type="NCBI Taxonomy" id="2527985"/>
    <lineage>
        <taxon>Bacteria</taxon>
        <taxon>Pseudomonadati</taxon>
        <taxon>Planctomycetota</taxon>
        <taxon>Planctomycetia</taxon>
        <taxon>Planctomycetales</taxon>
        <taxon>Planctomycetaceae</taxon>
        <taxon>Symmachiella</taxon>
    </lineage>
</organism>
<dbReference type="OrthoDB" id="287836at2"/>
<proteinExistence type="predicted"/>
<accession>A0A5C6BLV7</accession>
<sequence length="160" mass="18780">MGKRLATPYHEKLQSYADEYIKETGNVAISTKDLAVWAIKTDRWEPPPDLVVRICREDFAKALREQSITDKHGHPVRANHVARITKAGKQLHLWSDIRRAPRRHMEIAFTQRREQIVGDCRQLKRDLDYYNDIHPGQKPIQKCFDFRDDVVEGDFPDEMN</sequence>
<reference evidence="1 2" key="1">
    <citation type="submission" date="2019-02" db="EMBL/GenBank/DDBJ databases">
        <title>Deep-cultivation of Planctomycetes and their phenomic and genomic characterization uncovers novel biology.</title>
        <authorList>
            <person name="Wiegand S."/>
            <person name="Jogler M."/>
            <person name="Boedeker C."/>
            <person name="Pinto D."/>
            <person name="Vollmers J."/>
            <person name="Rivas-Marin E."/>
            <person name="Kohn T."/>
            <person name="Peeters S.H."/>
            <person name="Heuer A."/>
            <person name="Rast P."/>
            <person name="Oberbeckmann S."/>
            <person name="Bunk B."/>
            <person name="Jeske O."/>
            <person name="Meyerdierks A."/>
            <person name="Storesund J.E."/>
            <person name="Kallscheuer N."/>
            <person name="Luecker S."/>
            <person name="Lage O.M."/>
            <person name="Pohl T."/>
            <person name="Merkel B.J."/>
            <person name="Hornburger P."/>
            <person name="Mueller R.-W."/>
            <person name="Bruemmer F."/>
            <person name="Labrenz M."/>
            <person name="Spormann A.M."/>
            <person name="Op Den Camp H."/>
            <person name="Overmann J."/>
            <person name="Amann R."/>
            <person name="Jetten M.S.M."/>
            <person name="Mascher T."/>
            <person name="Medema M.H."/>
            <person name="Devos D.P."/>
            <person name="Kaster A.-K."/>
            <person name="Ovreas L."/>
            <person name="Rohde M."/>
            <person name="Galperin M.Y."/>
            <person name="Jogler C."/>
        </authorList>
    </citation>
    <scope>NUCLEOTIDE SEQUENCE [LARGE SCALE GENOMIC DNA]</scope>
    <source>
        <strain evidence="1 2">CA54</strain>
    </source>
</reference>
<name>A0A5C6BLV7_9PLAN</name>
<protein>
    <submittedName>
        <fullName evidence="1">Uncharacterized protein</fullName>
    </submittedName>
</protein>
<keyword evidence="2" id="KW-1185">Reference proteome</keyword>
<evidence type="ECO:0000313" key="2">
    <source>
        <dbReference type="Proteomes" id="UP000320735"/>
    </source>
</evidence>
<dbReference type="AlphaFoldDB" id="A0A5C6BLV7"/>
<dbReference type="Proteomes" id="UP000320735">
    <property type="component" value="Unassembled WGS sequence"/>
</dbReference>
<evidence type="ECO:0000313" key="1">
    <source>
        <dbReference type="EMBL" id="TWU13163.1"/>
    </source>
</evidence>
<dbReference type="EMBL" id="SJPP01000001">
    <property type="protein sequence ID" value="TWU13163.1"/>
    <property type="molecule type" value="Genomic_DNA"/>
</dbReference>
<gene>
    <name evidence="1" type="ORF">CA54_19890</name>
</gene>
<comment type="caution">
    <text evidence="1">The sequence shown here is derived from an EMBL/GenBank/DDBJ whole genome shotgun (WGS) entry which is preliminary data.</text>
</comment>
<dbReference type="RefSeq" id="WP_146370530.1">
    <property type="nucleotide sequence ID" value="NZ_SJPP01000001.1"/>
</dbReference>